<feature type="region of interest" description="Disordered" evidence="1">
    <location>
        <begin position="1629"/>
        <end position="1708"/>
    </location>
</feature>
<feature type="compositionally biased region" description="Low complexity" evidence="1">
    <location>
        <begin position="315"/>
        <end position="338"/>
    </location>
</feature>
<dbReference type="PANTHER" id="PTHR43591:SF24">
    <property type="entry name" value="2-METHOXY-6-POLYPRENYL-1,4-BENZOQUINOL METHYLASE, MITOCHONDRIAL"/>
    <property type="match status" value="1"/>
</dbReference>
<feature type="compositionally biased region" description="Basic residues" evidence="1">
    <location>
        <begin position="28"/>
        <end position="40"/>
    </location>
</feature>
<dbReference type="GO" id="GO:0008168">
    <property type="term" value="F:methyltransferase activity"/>
    <property type="evidence" value="ECO:0007669"/>
    <property type="project" value="TreeGrafter"/>
</dbReference>
<name>A0A9P8D009_MORAP</name>
<feature type="compositionally biased region" description="Basic residues" evidence="1">
    <location>
        <begin position="8"/>
        <end position="17"/>
    </location>
</feature>
<reference evidence="2" key="1">
    <citation type="submission" date="2021-07" db="EMBL/GenBank/DDBJ databases">
        <title>Draft genome of Mortierella alpina, strain LL118, isolated from an aspen leaf litter sample.</title>
        <authorList>
            <person name="Yang S."/>
            <person name="Vinatzer B.A."/>
        </authorList>
    </citation>
    <scope>NUCLEOTIDE SEQUENCE</scope>
    <source>
        <strain evidence="2">LL118</strain>
    </source>
</reference>
<feature type="compositionally biased region" description="Polar residues" evidence="1">
    <location>
        <begin position="442"/>
        <end position="452"/>
    </location>
</feature>
<evidence type="ECO:0008006" key="4">
    <source>
        <dbReference type="Google" id="ProtNLM"/>
    </source>
</evidence>
<feature type="region of interest" description="Disordered" evidence="1">
    <location>
        <begin position="1190"/>
        <end position="1227"/>
    </location>
</feature>
<feature type="compositionally biased region" description="Basic and acidic residues" evidence="1">
    <location>
        <begin position="1667"/>
        <end position="1689"/>
    </location>
</feature>
<dbReference type="Proteomes" id="UP000717515">
    <property type="component" value="Unassembled WGS sequence"/>
</dbReference>
<dbReference type="EMBL" id="JAIFTL010000051">
    <property type="protein sequence ID" value="KAG9325011.1"/>
    <property type="molecule type" value="Genomic_DNA"/>
</dbReference>
<feature type="compositionally biased region" description="Pro residues" evidence="1">
    <location>
        <begin position="228"/>
        <end position="243"/>
    </location>
</feature>
<feature type="compositionally biased region" description="Polar residues" evidence="1">
    <location>
        <begin position="355"/>
        <end position="386"/>
    </location>
</feature>
<feature type="compositionally biased region" description="Basic residues" evidence="1">
    <location>
        <begin position="1690"/>
        <end position="1708"/>
    </location>
</feature>
<evidence type="ECO:0000256" key="1">
    <source>
        <dbReference type="SAM" id="MobiDB-lite"/>
    </source>
</evidence>
<feature type="region of interest" description="Disordered" evidence="1">
    <location>
        <begin position="1"/>
        <end position="482"/>
    </location>
</feature>
<gene>
    <name evidence="2" type="ORF">KVV02_000520</name>
</gene>
<feature type="compositionally biased region" description="Polar residues" evidence="1">
    <location>
        <begin position="405"/>
        <end position="419"/>
    </location>
</feature>
<feature type="compositionally biased region" description="Acidic residues" evidence="1">
    <location>
        <begin position="1644"/>
        <end position="1666"/>
    </location>
</feature>
<feature type="region of interest" description="Disordered" evidence="1">
    <location>
        <begin position="1501"/>
        <end position="1570"/>
    </location>
</feature>
<organism evidence="2 3">
    <name type="scientific">Mortierella alpina</name>
    <name type="common">Oleaginous fungus</name>
    <name type="synonym">Mortierella renispora</name>
    <dbReference type="NCBI Taxonomy" id="64518"/>
    <lineage>
        <taxon>Eukaryota</taxon>
        <taxon>Fungi</taxon>
        <taxon>Fungi incertae sedis</taxon>
        <taxon>Mucoromycota</taxon>
        <taxon>Mortierellomycotina</taxon>
        <taxon>Mortierellomycetes</taxon>
        <taxon>Mortierellales</taxon>
        <taxon>Mortierellaceae</taxon>
        <taxon>Mortierella</taxon>
    </lineage>
</organism>
<feature type="compositionally biased region" description="Low complexity" evidence="1">
    <location>
        <begin position="1270"/>
        <end position="1279"/>
    </location>
</feature>
<feature type="compositionally biased region" description="Low complexity" evidence="1">
    <location>
        <begin position="1099"/>
        <end position="1118"/>
    </location>
</feature>
<feature type="compositionally biased region" description="Low complexity" evidence="1">
    <location>
        <begin position="292"/>
        <end position="302"/>
    </location>
</feature>
<dbReference type="CDD" id="cd02440">
    <property type="entry name" value="AdoMet_MTases"/>
    <property type="match status" value="1"/>
</dbReference>
<feature type="compositionally biased region" description="Polar residues" evidence="1">
    <location>
        <begin position="988"/>
        <end position="1009"/>
    </location>
</feature>
<feature type="compositionally biased region" description="Polar residues" evidence="1">
    <location>
        <begin position="48"/>
        <end position="64"/>
    </location>
</feature>
<feature type="compositionally biased region" description="Polar residues" evidence="1">
    <location>
        <begin position="187"/>
        <end position="199"/>
    </location>
</feature>
<proteinExistence type="predicted"/>
<comment type="caution">
    <text evidence="2">The sequence shown here is derived from an EMBL/GenBank/DDBJ whole genome shotgun (WGS) entry which is preliminary data.</text>
</comment>
<feature type="compositionally biased region" description="Polar residues" evidence="1">
    <location>
        <begin position="1075"/>
        <end position="1090"/>
    </location>
</feature>
<dbReference type="Gene3D" id="3.40.50.150">
    <property type="entry name" value="Vaccinia Virus protein VP39"/>
    <property type="match status" value="1"/>
</dbReference>
<protein>
    <recommendedName>
        <fullName evidence="4">Methyltransferase domain-containing protein</fullName>
    </recommendedName>
</protein>
<feature type="compositionally biased region" description="Acidic residues" evidence="1">
    <location>
        <begin position="1326"/>
        <end position="1346"/>
    </location>
</feature>
<feature type="compositionally biased region" description="Polar residues" evidence="1">
    <location>
        <begin position="88"/>
        <end position="111"/>
    </location>
</feature>
<dbReference type="InterPro" id="IPR029063">
    <property type="entry name" value="SAM-dependent_MTases_sf"/>
</dbReference>
<feature type="compositionally biased region" description="Basic and acidic residues" evidence="1">
    <location>
        <begin position="1446"/>
        <end position="1455"/>
    </location>
</feature>
<dbReference type="SUPFAM" id="SSF53335">
    <property type="entry name" value="S-adenosyl-L-methionine-dependent methyltransferases"/>
    <property type="match status" value="1"/>
</dbReference>
<feature type="region of interest" description="Disordered" evidence="1">
    <location>
        <begin position="988"/>
        <end position="1011"/>
    </location>
</feature>
<feature type="region of interest" description="Disordered" evidence="1">
    <location>
        <begin position="1256"/>
        <end position="1383"/>
    </location>
</feature>
<feature type="compositionally biased region" description="Low complexity" evidence="1">
    <location>
        <begin position="427"/>
        <end position="441"/>
    </location>
</feature>
<feature type="compositionally biased region" description="Low complexity" evidence="1">
    <location>
        <begin position="1203"/>
        <end position="1217"/>
    </location>
</feature>
<dbReference type="Pfam" id="PF13489">
    <property type="entry name" value="Methyltransf_23"/>
    <property type="match status" value="1"/>
</dbReference>
<evidence type="ECO:0000313" key="2">
    <source>
        <dbReference type="EMBL" id="KAG9325011.1"/>
    </source>
</evidence>
<feature type="region of interest" description="Disordered" evidence="1">
    <location>
        <begin position="630"/>
        <end position="676"/>
    </location>
</feature>
<sequence>MGSSLSKSKAKAKKKNRQSTSSVTTPAKAKKTSFLHPRRHSLAEGLSRPQNPVQWNEGSSSGHHYTSFAAGQDQGPAKPTNELDRSARNSGNSSVPQQSNMSQPRTSTSAGRPSFSLLRGRKSSQFQREDETLDSKGSRRQGQVLHISAPIIEPTLAPSGIHYNRELLYDPQSMEQPPPRFQRPRQSLDSNRYQQQQLNPYVEPPRLRSGAYKAPVPLLPVSAQSASPSPPPPQAPSPPPPRPSVDSPAFPSPPHSTTSPIQEPQRLWRESLRNAAAVEGRKNEFGLVRTISNNSSTSLSSSGKGAIARKHKPVSGSTFASSTLSSSSSNASQTSLGLTRQRSRRNNTVHPDPGLTQSRSSPNQQRTFLIQPQQDGLDDNASTLSLPGSRHRRDGGSGEDDSSGNKTSRSVSRNASEMSLSAVAVGSGSPSMSQFSSPYLSTSTSHQPSSPRSTPPLGRAPGNVAYEQQQQQQQQQGWAQPLSATSLSAIRSRAFHNRTAGSSARESMSSISTANYQWMEDQTEGSGLQDVVNRDSVMMLFNHSPTAQDSGSPMDERAATPTPEQLAQQHQEQQTQQHALLKYFFKGNYCAPLNKLDLGSVLDVGCGAGVWMKDMALEFPMTEIHGVDMAIPTRRRRHRVPASKSSSSNKNSPTTSEPSSAGTSGVASNGPMSPSASDPMPSNCFFHKADITQGLPFPDNTFDYCHVRLVLWGYPLNSFPELLNELVRVTKKSGWIEFVDMDPCIKKATQPGTHINEWIKTGLIHSNMDPDLVKTLPKFLKEYCDATVSAAAPHHQEGRFNDVAPDEPYGLTFLKSTKISLPFGPWGGKVGELWHQSFTAFLRELEPMMVDAALSGLVMDQYHRQCQLEMQQQQQQAGGGAQATNIDQSHCARMAWSRLIQQLSKDALVTHQSASVPHSTHMSTSPSSLTPNKEMRSYNNFYIVYAQKVDLLELKQVLLLQQLEQEILSPQPNMASSSTFSLVSAATFGSSTPRDQGSKQPNGNLNENPSKNRRLASTLREKLSSPNLHQRYLSSGSLTAESAKAMAGETAADAALETDAPLAVLTRDALETFNRTNGQGQASPLLSPGSSAVPPTPTSIAALSIRSSSRASNRNNSVSGGGHAVGTPGSIASGPESPRNNNAYAAYKRQGSVQSGLGSPQQPPTPLADGPEEGGIRTHVEADYFSQVPAPYSSSHYHHHHPQQQQQQQQQQQPQQQLHTNTVKRKPSLLSKVLSPSVAGASAGMVVAGSSLVAKLQSQAEEEVDHEQQQRQQQQQQEEQVLRSMDTESDGPTSFAGVSSDQHPEQPEHSQLATADDTPVDMMAENSEDAGKDDDDNYDDDDDEGSEILIVLQDIDSEEAQSQREEQEEVELATQSQSPEGMVGVVPEYQVAIASQEPTGDSVESLSAQVEHVNQEEEMALGDDEPLDQEHTIDIINRVSMGEDVDSARSERTEDSVVDESQLQMLAVDVDADADEDVEDDSANGNEVEEVLVMMAPDESGPSVVAEAENDAKDVSDQTGSVAHTRSLEVVEDRQDQETEAHTDGYIEPQGADEDEDESCVPLQDPAMVPPPVLVADQADVARLVQDMEECKDEEVVPSSNTLAVEDAMDLSGPGSQISEAVVPLAAVGASVSGVEDEGKGEKEVEDDKDDHDDHEDEDEEEDEEKVQEVHRQDGLETEDAEKAAESRKQKEKARKRRAKQKKRRSRF</sequence>
<feature type="compositionally biased region" description="Polar residues" evidence="1">
    <location>
        <begin position="1151"/>
        <end position="1160"/>
    </location>
</feature>
<feature type="compositionally biased region" description="Basic and acidic residues" evidence="1">
    <location>
        <begin position="1526"/>
        <end position="1545"/>
    </location>
</feature>
<dbReference type="PANTHER" id="PTHR43591">
    <property type="entry name" value="METHYLTRANSFERASE"/>
    <property type="match status" value="1"/>
</dbReference>
<feature type="region of interest" description="Disordered" evidence="1">
    <location>
        <begin position="1590"/>
        <end position="1616"/>
    </location>
</feature>
<feature type="compositionally biased region" description="Basic and acidic residues" evidence="1">
    <location>
        <begin position="127"/>
        <end position="137"/>
    </location>
</feature>
<feature type="compositionally biased region" description="Low complexity" evidence="1">
    <location>
        <begin position="643"/>
        <end position="660"/>
    </location>
</feature>
<feature type="region of interest" description="Disordered" evidence="1">
    <location>
        <begin position="1437"/>
        <end position="1465"/>
    </location>
</feature>
<feature type="compositionally biased region" description="Low complexity" evidence="1">
    <location>
        <begin position="915"/>
        <end position="931"/>
    </location>
</feature>
<feature type="compositionally biased region" description="Polar residues" evidence="1">
    <location>
        <begin position="1290"/>
        <end position="1301"/>
    </location>
</feature>
<accession>A0A9P8D009</accession>
<feature type="region of interest" description="Disordered" evidence="1">
    <location>
        <begin position="545"/>
        <end position="574"/>
    </location>
</feature>
<feature type="region of interest" description="Disordered" evidence="1">
    <location>
        <begin position="911"/>
        <end position="931"/>
    </location>
</feature>
<evidence type="ECO:0000313" key="3">
    <source>
        <dbReference type="Proteomes" id="UP000717515"/>
    </source>
</evidence>
<feature type="region of interest" description="Disordered" evidence="1">
    <location>
        <begin position="1075"/>
        <end position="1175"/>
    </location>
</feature>
<feature type="compositionally biased region" description="Low complexity" evidence="1">
    <location>
        <begin position="564"/>
        <end position="574"/>
    </location>
</feature>